<evidence type="ECO:0000256" key="2">
    <source>
        <dbReference type="ARBA" id="ARBA00007928"/>
    </source>
</evidence>
<accession>A0A0P6VRG3</accession>
<dbReference type="InterPro" id="IPR001123">
    <property type="entry name" value="LeuE-type"/>
</dbReference>
<protein>
    <submittedName>
        <fullName evidence="8">Lysine transporter LysE</fullName>
    </submittedName>
</protein>
<dbReference type="AlphaFoldDB" id="A0A0P6VRG3"/>
<evidence type="ECO:0000256" key="5">
    <source>
        <dbReference type="ARBA" id="ARBA00022989"/>
    </source>
</evidence>
<feature type="transmembrane region" description="Helical" evidence="7">
    <location>
        <begin position="149"/>
        <end position="169"/>
    </location>
</feature>
<dbReference type="PANTHER" id="PTHR30086:SF14">
    <property type="entry name" value="HOMOSERINE_HOMOSERINE LACTONE EFFLUX PROTEIN"/>
    <property type="match status" value="1"/>
</dbReference>
<feature type="transmembrane region" description="Helical" evidence="7">
    <location>
        <begin position="36"/>
        <end position="60"/>
    </location>
</feature>
<evidence type="ECO:0000256" key="7">
    <source>
        <dbReference type="SAM" id="Phobius"/>
    </source>
</evidence>
<evidence type="ECO:0000256" key="4">
    <source>
        <dbReference type="ARBA" id="ARBA00022692"/>
    </source>
</evidence>
<dbReference type="PIRSF" id="PIRSF006324">
    <property type="entry name" value="LeuE"/>
    <property type="match status" value="1"/>
</dbReference>
<dbReference type="Proteomes" id="UP000048984">
    <property type="component" value="Unassembled WGS sequence"/>
</dbReference>
<keyword evidence="5 7" id="KW-1133">Transmembrane helix</keyword>
<organism evidence="8 9">
    <name type="scientific">Prosthecodimorpha hirschii</name>
    <dbReference type="NCBI Taxonomy" id="665126"/>
    <lineage>
        <taxon>Bacteria</taxon>
        <taxon>Pseudomonadati</taxon>
        <taxon>Pseudomonadota</taxon>
        <taxon>Alphaproteobacteria</taxon>
        <taxon>Hyphomicrobiales</taxon>
        <taxon>Ancalomicrobiaceae</taxon>
        <taxon>Prosthecodimorpha</taxon>
    </lineage>
</organism>
<evidence type="ECO:0000256" key="1">
    <source>
        <dbReference type="ARBA" id="ARBA00004651"/>
    </source>
</evidence>
<feature type="transmembrane region" description="Helical" evidence="7">
    <location>
        <begin position="181"/>
        <end position="200"/>
    </location>
</feature>
<comment type="caution">
    <text evidence="8">The sequence shown here is derived from an EMBL/GenBank/DDBJ whole genome shotgun (WGS) entry which is preliminary data.</text>
</comment>
<evidence type="ECO:0000256" key="3">
    <source>
        <dbReference type="ARBA" id="ARBA00022475"/>
    </source>
</evidence>
<feature type="transmembrane region" description="Helical" evidence="7">
    <location>
        <begin position="6"/>
        <end position="24"/>
    </location>
</feature>
<dbReference type="GO" id="GO:0042970">
    <property type="term" value="F:homoserine transmembrane transporter activity"/>
    <property type="evidence" value="ECO:0007669"/>
    <property type="project" value="TreeGrafter"/>
</dbReference>
<dbReference type="STRING" id="665126.ABB55_26440"/>
<keyword evidence="9" id="KW-1185">Reference proteome</keyword>
<keyword evidence="4 7" id="KW-0812">Transmembrane</keyword>
<dbReference type="Pfam" id="PF01810">
    <property type="entry name" value="LysE"/>
    <property type="match status" value="1"/>
</dbReference>
<dbReference type="GO" id="GO:0005886">
    <property type="term" value="C:plasma membrane"/>
    <property type="evidence" value="ECO:0007669"/>
    <property type="project" value="UniProtKB-SubCell"/>
</dbReference>
<reference evidence="8 9" key="1">
    <citation type="submission" date="2015-09" db="EMBL/GenBank/DDBJ databases">
        <authorList>
            <person name="Jackson K.R."/>
            <person name="Lunt B.L."/>
            <person name="Fisher J.N.B."/>
            <person name="Gardner A.V."/>
            <person name="Bailey M.E."/>
            <person name="Deus L.M."/>
            <person name="Earl A.S."/>
            <person name="Gibby P.D."/>
            <person name="Hartmann K.A."/>
            <person name="Liu J.E."/>
            <person name="Manci A.M."/>
            <person name="Nielsen D.A."/>
            <person name="Solomon M.B."/>
            <person name="Breakwell D.P."/>
            <person name="Burnett S.H."/>
            <person name="Grose J.H."/>
        </authorList>
    </citation>
    <scope>NUCLEOTIDE SEQUENCE [LARGE SCALE GENOMIC DNA]</scope>
    <source>
        <strain evidence="8 9">16</strain>
    </source>
</reference>
<comment type="subcellular location">
    <subcellularLocation>
        <location evidence="1">Cell membrane</location>
        <topology evidence="1">Multi-pass membrane protein</topology>
    </subcellularLocation>
</comment>
<gene>
    <name evidence="8" type="ORF">ABB55_26440</name>
</gene>
<proteinExistence type="inferred from homology"/>
<dbReference type="EMBL" id="LJYW01000001">
    <property type="protein sequence ID" value="KPL55335.1"/>
    <property type="molecule type" value="Genomic_DNA"/>
</dbReference>
<dbReference type="PANTHER" id="PTHR30086">
    <property type="entry name" value="ARGININE EXPORTER PROTEIN ARGO"/>
    <property type="match status" value="1"/>
</dbReference>
<reference evidence="8 9" key="2">
    <citation type="submission" date="2015-10" db="EMBL/GenBank/DDBJ databases">
        <title>Draft Genome Sequence of Prosthecomicrobium hirschii ATCC 27832.</title>
        <authorList>
            <person name="Daniel J."/>
            <person name="Givan S.A."/>
            <person name="Brun Y.V."/>
            <person name="Brown P.J."/>
        </authorList>
    </citation>
    <scope>NUCLEOTIDE SEQUENCE [LARGE SCALE GENOMIC DNA]</scope>
    <source>
        <strain evidence="8 9">16</strain>
    </source>
</reference>
<feature type="transmembrane region" description="Helical" evidence="7">
    <location>
        <begin position="66"/>
        <end position="87"/>
    </location>
</feature>
<keyword evidence="6 7" id="KW-0472">Membrane</keyword>
<keyword evidence="3" id="KW-1003">Cell membrane</keyword>
<evidence type="ECO:0000313" key="9">
    <source>
        <dbReference type="Proteomes" id="UP000048984"/>
    </source>
</evidence>
<sequence>MTAEFLIVTLIVVASPGPGVLYTLSTALAGGRWAGVVAAAGCTLGIVPHLAAALTGLAALFHASTIAFDILRLAGIAYLLAMAWRTLRDASVLDVDPAACRPQAGRIVAEAVAVNLLNPKLPLFFMAFLPQFLPAESHGVLWPMLELSGLFMAVTFAVFALYGIAAGSVRRALVGRPRMVVWMRRLFALAFVGLGLRLAAVER</sequence>
<evidence type="ECO:0000313" key="8">
    <source>
        <dbReference type="EMBL" id="KPL55335.1"/>
    </source>
</evidence>
<name>A0A0P6VRG3_9HYPH</name>
<dbReference type="RefSeq" id="WP_054361501.1">
    <property type="nucleotide sequence ID" value="NZ_LJYW01000001.1"/>
</dbReference>
<comment type="similarity">
    <text evidence="2">Belongs to the Rht family.</text>
</comment>
<evidence type="ECO:0000256" key="6">
    <source>
        <dbReference type="ARBA" id="ARBA00023136"/>
    </source>
</evidence>